<proteinExistence type="predicted"/>
<organism evidence="1 2">
    <name type="scientific">Ficus carica</name>
    <name type="common">Common fig</name>
    <dbReference type="NCBI Taxonomy" id="3494"/>
    <lineage>
        <taxon>Eukaryota</taxon>
        <taxon>Viridiplantae</taxon>
        <taxon>Streptophyta</taxon>
        <taxon>Embryophyta</taxon>
        <taxon>Tracheophyta</taxon>
        <taxon>Spermatophyta</taxon>
        <taxon>Magnoliopsida</taxon>
        <taxon>eudicotyledons</taxon>
        <taxon>Gunneridae</taxon>
        <taxon>Pentapetalae</taxon>
        <taxon>rosids</taxon>
        <taxon>fabids</taxon>
        <taxon>Rosales</taxon>
        <taxon>Moraceae</taxon>
        <taxon>Ficeae</taxon>
        <taxon>Ficus</taxon>
    </lineage>
</organism>
<evidence type="ECO:0000313" key="1">
    <source>
        <dbReference type="EMBL" id="GMN37938.1"/>
    </source>
</evidence>
<dbReference type="EMBL" id="BTGU01000007">
    <property type="protein sequence ID" value="GMN37938.1"/>
    <property type="molecule type" value="Genomic_DNA"/>
</dbReference>
<evidence type="ECO:0000313" key="2">
    <source>
        <dbReference type="Proteomes" id="UP001187192"/>
    </source>
</evidence>
<gene>
    <name evidence="1" type="ORF">TIFTF001_007216</name>
</gene>
<accession>A0AA87ZKS9</accession>
<reference evidence="1" key="1">
    <citation type="submission" date="2023-07" db="EMBL/GenBank/DDBJ databases">
        <title>draft genome sequence of fig (Ficus carica).</title>
        <authorList>
            <person name="Takahashi T."/>
            <person name="Nishimura K."/>
        </authorList>
    </citation>
    <scope>NUCLEOTIDE SEQUENCE</scope>
</reference>
<name>A0AA87ZKS9_FICCA</name>
<keyword evidence="2" id="KW-1185">Reference proteome</keyword>
<evidence type="ECO:0008006" key="3">
    <source>
        <dbReference type="Google" id="ProtNLM"/>
    </source>
</evidence>
<comment type="caution">
    <text evidence="1">The sequence shown here is derived from an EMBL/GenBank/DDBJ whole genome shotgun (WGS) entry which is preliminary data.</text>
</comment>
<dbReference type="AlphaFoldDB" id="A0AA87ZKS9"/>
<dbReference type="Proteomes" id="UP001187192">
    <property type="component" value="Unassembled WGS sequence"/>
</dbReference>
<sequence length="278" mass="31398">MPAAVGNDIRNQSSGWHGVMKELALSNQKMASPRIERFNQPTIALVELLLRLPADALTRFKCVNKSCCGDIDDSRLSLLSALRGNSKDMRHVIEDLDILLSKYIRCQRMTEWASIFHCDAMFYVNSRLFHDQLTLKALIGFEYDSKAENYKIVKIVFGLNGVIAEAMQESPTGECKILCFDICDEVFHVIPFSRPTSFKDSVACAMWNGKLCVFFESIERVHAENACQGYSCQVESTIFKSTFEMWVMDTIEVLEVSPSTISAPKGSRTLQSVVMRCF</sequence>
<protein>
    <recommendedName>
        <fullName evidence="3">F-box domain-containing protein</fullName>
    </recommendedName>
</protein>